<dbReference type="InterPro" id="IPR029058">
    <property type="entry name" value="AB_hydrolase_fold"/>
</dbReference>
<dbReference type="InterPro" id="IPR013595">
    <property type="entry name" value="Pept_S33_TAP-like_C"/>
</dbReference>
<sequence>MTENRRRRGAIIGGWVVALVVAVGSVTACQTGGPQMTLPQSLTSQKPAWQPCAAPTPMQGGGEPPGGEWQCATIKVPRDYSEPASETIDLALIRKTATDPNNRIGSLMFNFGGPGGSGVSTLPGLKDAYQTLNTRYDLVSFDPRGVGESAGVKCLDDRALDAFTTVDSTPDDPAEAKAFQEANDQYVAACKQNSGAMLPHVDTVSTARDMDLMRQVLGDQKLHYFGISYGTELGGVYAHLFPANVGRAVFDAVVDPTADDKRNALSQAEGFQLALENYLAECRASGECPLPGRKEVDDLLGQLEANPLPTQDGRPLTRDRAVTGIASALYSKESWQWLTMALAEAKGGTGTVLGLLADSYLGRDEQGRYDNNQAANRAINCVDSKQRYTDADVRAALPEFEQASPVFGDFVAWGLAGCTGWPVDGKAERPAVSAPGSAPIVVVGNTGDPATPFEGARRMAAELGTGVNVTLQGEGHGGYNTGNPCLKSAIDGYLLDGKVPADGTTCT</sequence>
<dbReference type="Proteomes" id="UP001500979">
    <property type="component" value="Unassembled WGS sequence"/>
</dbReference>
<dbReference type="SUPFAM" id="SSF53474">
    <property type="entry name" value="alpha/beta-Hydrolases"/>
    <property type="match status" value="1"/>
</dbReference>
<evidence type="ECO:0000313" key="6">
    <source>
        <dbReference type="Proteomes" id="UP001500979"/>
    </source>
</evidence>
<dbReference type="Gene3D" id="3.40.50.1820">
    <property type="entry name" value="alpha/beta hydrolase"/>
    <property type="match status" value="1"/>
</dbReference>
<dbReference type="PANTHER" id="PTHR43248">
    <property type="entry name" value="2-SUCCINYL-6-HYDROXY-2,4-CYCLOHEXADIENE-1-CARBOXYLATE SYNTHASE"/>
    <property type="match status" value="1"/>
</dbReference>
<dbReference type="RefSeq" id="WP_344685127.1">
    <property type="nucleotide sequence ID" value="NZ_BAAAUX010000029.1"/>
</dbReference>
<evidence type="ECO:0000313" key="5">
    <source>
        <dbReference type="EMBL" id="GAA2814971.1"/>
    </source>
</evidence>
<keyword evidence="2" id="KW-0732">Signal</keyword>
<dbReference type="PROSITE" id="PS51257">
    <property type="entry name" value="PROKAR_LIPOPROTEIN"/>
    <property type="match status" value="1"/>
</dbReference>
<evidence type="ECO:0000256" key="2">
    <source>
        <dbReference type="ARBA" id="ARBA00022729"/>
    </source>
</evidence>
<reference evidence="5 6" key="1">
    <citation type="journal article" date="2019" name="Int. J. Syst. Evol. Microbiol.">
        <title>The Global Catalogue of Microorganisms (GCM) 10K type strain sequencing project: providing services to taxonomists for standard genome sequencing and annotation.</title>
        <authorList>
            <consortium name="The Broad Institute Genomics Platform"/>
            <consortium name="The Broad Institute Genome Sequencing Center for Infectious Disease"/>
            <person name="Wu L."/>
            <person name="Ma J."/>
        </authorList>
    </citation>
    <scope>NUCLEOTIDE SEQUENCE [LARGE SCALE GENOMIC DNA]</scope>
    <source>
        <strain evidence="5 6">JCM 9383</strain>
    </source>
</reference>
<evidence type="ECO:0000256" key="3">
    <source>
        <dbReference type="ARBA" id="ARBA00022801"/>
    </source>
</evidence>
<protein>
    <submittedName>
        <fullName evidence="5">Alpha/beta fold hydrolase</fullName>
    </submittedName>
</protein>
<feature type="domain" description="Peptidase S33 tripeptidyl aminopeptidase-like C-terminal" evidence="4">
    <location>
        <begin position="404"/>
        <end position="506"/>
    </location>
</feature>
<dbReference type="InterPro" id="IPR051601">
    <property type="entry name" value="Serine_prot/Carboxylest_S33"/>
</dbReference>
<name>A0ABN3VL52_9PSEU</name>
<organism evidence="5 6">
    <name type="scientific">Saccharopolyspora taberi</name>
    <dbReference type="NCBI Taxonomy" id="60895"/>
    <lineage>
        <taxon>Bacteria</taxon>
        <taxon>Bacillati</taxon>
        <taxon>Actinomycetota</taxon>
        <taxon>Actinomycetes</taxon>
        <taxon>Pseudonocardiales</taxon>
        <taxon>Pseudonocardiaceae</taxon>
        <taxon>Saccharopolyspora</taxon>
    </lineage>
</organism>
<dbReference type="EMBL" id="BAAAUX010000029">
    <property type="protein sequence ID" value="GAA2814971.1"/>
    <property type="molecule type" value="Genomic_DNA"/>
</dbReference>
<dbReference type="Pfam" id="PF08386">
    <property type="entry name" value="Abhydrolase_4"/>
    <property type="match status" value="1"/>
</dbReference>
<dbReference type="PANTHER" id="PTHR43248:SF29">
    <property type="entry name" value="TRIPEPTIDYL AMINOPEPTIDASE"/>
    <property type="match status" value="1"/>
</dbReference>
<accession>A0ABN3VL52</accession>
<comment type="caution">
    <text evidence="5">The sequence shown here is derived from an EMBL/GenBank/DDBJ whole genome shotgun (WGS) entry which is preliminary data.</text>
</comment>
<keyword evidence="6" id="KW-1185">Reference proteome</keyword>
<comment type="similarity">
    <text evidence="1">Belongs to the peptidase S33 family.</text>
</comment>
<evidence type="ECO:0000256" key="1">
    <source>
        <dbReference type="ARBA" id="ARBA00010088"/>
    </source>
</evidence>
<dbReference type="GO" id="GO:0016787">
    <property type="term" value="F:hydrolase activity"/>
    <property type="evidence" value="ECO:0007669"/>
    <property type="project" value="UniProtKB-KW"/>
</dbReference>
<proteinExistence type="inferred from homology"/>
<keyword evidence="3 5" id="KW-0378">Hydrolase</keyword>
<gene>
    <name evidence="5" type="ORF">GCM10010470_58000</name>
</gene>
<evidence type="ECO:0000259" key="4">
    <source>
        <dbReference type="Pfam" id="PF08386"/>
    </source>
</evidence>